<dbReference type="Proteomes" id="UP000186720">
    <property type="component" value="Unassembled WGS sequence"/>
</dbReference>
<dbReference type="EMBL" id="MPPL01000001">
    <property type="protein sequence ID" value="OKS85191.1"/>
    <property type="molecule type" value="Genomic_DNA"/>
</dbReference>
<dbReference type="AlphaFoldDB" id="A0A1Q5ZTU2"/>
<reference evidence="2 3" key="1">
    <citation type="submission" date="2016-11" db="EMBL/GenBank/DDBJ databases">
        <title>Whole Genome Sequencing of Mucilaginibacter polytrichastri RG4-7(T) isolated from the moss sample.</title>
        <authorList>
            <person name="Li Y."/>
        </authorList>
    </citation>
    <scope>NUCLEOTIDE SEQUENCE [LARGE SCALE GENOMIC DNA]</scope>
    <source>
        <strain evidence="2 3">RG4-7</strain>
    </source>
</reference>
<gene>
    <name evidence="2" type="ORF">RG47T_0635</name>
</gene>
<proteinExistence type="predicted"/>
<keyword evidence="1" id="KW-0812">Transmembrane</keyword>
<protein>
    <submittedName>
        <fullName evidence="2">Uncharacterized protein</fullName>
    </submittedName>
</protein>
<keyword evidence="1" id="KW-1133">Transmembrane helix</keyword>
<keyword evidence="3" id="KW-1185">Reference proteome</keyword>
<organism evidence="2 3">
    <name type="scientific">Mucilaginibacter polytrichastri</name>
    <dbReference type="NCBI Taxonomy" id="1302689"/>
    <lineage>
        <taxon>Bacteria</taxon>
        <taxon>Pseudomonadati</taxon>
        <taxon>Bacteroidota</taxon>
        <taxon>Sphingobacteriia</taxon>
        <taxon>Sphingobacteriales</taxon>
        <taxon>Sphingobacteriaceae</taxon>
        <taxon>Mucilaginibacter</taxon>
    </lineage>
</organism>
<sequence>MFVTFFGAWLGHLNNNVYFDGLASMLIGLILIAVSAILINKAKTCCLGEPLSLKKYAQNYYRCLGRSCCY</sequence>
<feature type="transmembrane region" description="Helical" evidence="1">
    <location>
        <begin position="17"/>
        <end position="39"/>
    </location>
</feature>
<evidence type="ECO:0000313" key="2">
    <source>
        <dbReference type="EMBL" id="OKS85191.1"/>
    </source>
</evidence>
<accession>A0A1Q5ZTU2</accession>
<name>A0A1Q5ZTU2_9SPHI</name>
<keyword evidence="1" id="KW-0472">Membrane</keyword>
<evidence type="ECO:0000313" key="3">
    <source>
        <dbReference type="Proteomes" id="UP000186720"/>
    </source>
</evidence>
<comment type="caution">
    <text evidence="2">The sequence shown here is derived from an EMBL/GenBank/DDBJ whole genome shotgun (WGS) entry which is preliminary data.</text>
</comment>
<evidence type="ECO:0000256" key="1">
    <source>
        <dbReference type="SAM" id="Phobius"/>
    </source>
</evidence>